<gene>
    <name evidence="1" type="ordered locus">MGAS9429_Spy0888</name>
</gene>
<dbReference type="NCBIfam" id="TIGR01866">
    <property type="entry name" value="cas_Csn2"/>
    <property type="match status" value="1"/>
</dbReference>
<dbReference type="Pfam" id="PF09711">
    <property type="entry name" value="Cas_Csn2"/>
    <property type="match status" value="1"/>
</dbReference>
<dbReference type="InterPro" id="IPR010146">
    <property type="entry name" value="CRISPR-assoc_prot_Csn2-typ"/>
</dbReference>
<name>Q1JLZ3_STRPC</name>
<dbReference type="InterPro" id="IPR038600">
    <property type="entry name" value="Csn2_sf"/>
</dbReference>
<dbReference type="HOGENOM" id="CLU_109392_0_0_9"/>
<protein>
    <submittedName>
        <fullName evidence="1">Uncharacterized protein</fullName>
    </submittedName>
</protein>
<dbReference type="EMBL" id="CP000259">
    <property type="protein sequence ID" value="ABF32076.1"/>
    <property type="molecule type" value="Genomic_DNA"/>
</dbReference>
<accession>Q1JLZ3</accession>
<organism evidence="1 2">
    <name type="scientific">Streptococcus pyogenes serotype M12 (strain MGAS9429)</name>
    <dbReference type="NCBI Taxonomy" id="370551"/>
    <lineage>
        <taxon>Bacteria</taxon>
        <taxon>Bacillati</taxon>
        <taxon>Bacillota</taxon>
        <taxon>Bacilli</taxon>
        <taxon>Lactobacillales</taxon>
        <taxon>Streptococcaceae</taxon>
        <taxon>Streptococcus</taxon>
    </lineage>
</organism>
<dbReference type="KEGG" id="spk:MGAS9429_Spy0888"/>
<dbReference type="Proteomes" id="UP000002433">
    <property type="component" value="Chromosome"/>
</dbReference>
<dbReference type="CDD" id="cd09758">
    <property type="entry name" value="Csn2"/>
    <property type="match status" value="1"/>
</dbReference>
<reference evidence="1 2" key="1">
    <citation type="journal article" date="2006" name="Proc. Natl. Acad. Sci. U.S.A.">
        <title>Molecular genetic anatomy of inter- and intraserotype variation in the human bacterial pathogen group A Streptococcus.</title>
        <authorList>
            <person name="Beres S.B."/>
            <person name="Richter E.W."/>
            <person name="Nagiec M.J."/>
            <person name="Sumby P."/>
            <person name="Porcella S.F."/>
            <person name="DeLeo F.R."/>
            <person name="Musser J.M."/>
        </authorList>
    </citation>
    <scope>NUCLEOTIDE SEQUENCE [LARGE SCALE GENOMIC DNA]</scope>
    <source>
        <strain evidence="1 2">MGAS9429</strain>
    </source>
</reference>
<evidence type="ECO:0000313" key="1">
    <source>
        <dbReference type="EMBL" id="ABF32076.1"/>
    </source>
</evidence>
<proteinExistence type="predicted"/>
<dbReference type="AlphaFoldDB" id="Q1JLZ3"/>
<evidence type="ECO:0000313" key="2">
    <source>
        <dbReference type="Proteomes" id="UP000002433"/>
    </source>
</evidence>
<sequence>MVKEIIVLQTPMKDLYFLGRLLMNLNFSLLDEPIPLRGGTILVLEDVCVFSKIVQYCYKYEEDSELKFFDRKMKTIKESEIMLVTDILGFDVNSSTILKLIHADLESQFNEKPEVKSMIDKLVATITELIVFECLENELDLEYDEITILELIKSLGVKVETQSDTIFEKCLEILQIFKYLTKKKLLIFVNSGAFLTKDEVASLQEYISLTNLTVLFLEPRELYDFPQYILDEDYFLITKNMV</sequence>
<dbReference type="Gene3D" id="3.40.50.11940">
    <property type="match status" value="2"/>
</dbReference>